<dbReference type="InterPro" id="IPR009001">
    <property type="entry name" value="Transl_elong_EF1A/Init_IF2_C"/>
</dbReference>
<dbReference type="GO" id="GO:0005737">
    <property type="term" value="C:cytoplasm"/>
    <property type="evidence" value="ECO:0007669"/>
    <property type="project" value="UniProtKB-SubCell"/>
</dbReference>
<dbReference type="Gene3D" id="1.10.10.10">
    <property type="entry name" value="Winged helix-like DNA-binding domain superfamily/Winged helix DNA-binding domain"/>
    <property type="match status" value="3"/>
</dbReference>
<evidence type="ECO:0000256" key="1">
    <source>
        <dbReference type="ARBA" id="ARBA00004496"/>
    </source>
</evidence>
<evidence type="ECO:0000259" key="9">
    <source>
        <dbReference type="PROSITE" id="PS51722"/>
    </source>
</evidence>
<evidence type="ECO:0000256" key="6">
    <source>
        <dbReference type="ARBA" id="ARBA00023134"/>
    </source>
</evidence>
<reference evidence="10 11" key="1">
    <citation type="submission" date="2019-06" db="EMBL/GenBank/DDBJ databases">
        <title>Genomic Encyclopedia of Type Strains, Phase IV (KMG-V): Genome sequencing to study the core and pangenomes of soil and plant-associated prokaryotes.</title>
        <authorList>
            <person name="Whitman W."/>
        </authorList>
    </citation>
    <scope>NUCLEOTIDE SEQUENCE [LARGE SCALE GENOMIC DNA]</scope>
    <source>
        <strain evidence="10 11">BR 11140</strain>
    </source>
</reference>
<organism evidence="10 11">
    <name type="scientific">Nitrospirillum amazonense</name>
    <dbReference type="NCBI Taxonomy" id="28077"/>
    <lineage>
        <taxon>Bacteria</taxon>
        <taxon>Pseudomonadati</taxon>
        <taxon>Pseudomonadota</taxon>
        <taxon>Alphaproteobacteria</taxon>
        <taxon>Rhodospirillales</taxon>
        <taxon>Azospirillaceae</taxon>
        <taxon>Nitrospirillum</taxon>
    </lineage>
</organism>
<dbReference type="InterPro" id="IPR004161">
    <property type="entry name" value="EFTu-like_2"/>
</dbReference>
<evidence type="ECO:0000256" key="3">
    <source>
        <dbReference type="ARBA" id="ARBA00022490"/>
    </source>
</evidence>
<comment type="function">
    <text evidence="7">Translation factor necessary for the incorporation of selenocysteine into proteins. It probably replaces EF-Tu for the insertion of selenocysteine directed by the UGA codon. SelB binds GTP and GDP.</text>
</comment>
<protein>
    <recommendedName>
        <fullName evidence="2">Selenocysteine-specific elongation factor</fullName>
    </recommendedName>
    <alternativeName>
        <fullName evidence="8">SelB translation factor</fullName>
    </alternativeName>
</protein>
<dbReference type="InterPro" id="IPR015190">
    <property type="entry name" value="Elong_fac_SelB-wing-hlx_typ-2"/>
</dbReference>
<dbReference type="InterPro" id="IPR027417">
    <property type="entry name" value="P-loop_NTPase"/>
</dbReference>
<proteinExistence type="predicted"/>
<dbReference type="Gene3D" id="2.40.30.10">
    <property type="entry name" value="Translation factors"/>
    <property type="match status" value="1"/>
</dbReference>
<dbReference type="PANTHER" id="PTHR43721:SF22">
    <property type="entry name" value="ELONGATION FACTOR TU, MITOCHONDRIAL"/>
    <property type="match status" value="1"/>
</dbReference>
<dbReference type="Pfam" id="PF09107">
    <property type="entry name" value="WHD_3rd_SelB"/>
    <property type="match status" value="1"/>
</dbReference>
<dbReference type="Gene3D" id="3.40.50.300">
    <property type="entry name" value="P-loop containing nucleotide triphosphate hydrolases"/>
    <property type="match status" value="1"/>
</dbReference>
<dbReference type="PANTHER" id="PTHR43721">
    <property type="entry name" value="ELONGATION FACTOR TU-RELATED"/>
    <property type="match status" value="1"/>
</dbReference>
<comment type="caution">
    <text evidence="10">The sequence shown here is derived from an EMBL/GenBank/DDBJ whole genome shotgun (WGS) entry which is preliminary data.</text>
</comment>
<accession>A0A560IN28</accession>
<dbReference type="SUPFAM" id="SSF52540">
    <property type="entry name" value="P-loop containing nucleoside triphosphate hydrolases"/>
    <property type="match status" value="1"/>
</dbReference>
<name>A0A560IN28_9PROT</name>
<evidence type="ECO:0000256" key="5">
    <source>
        <dbReference type="ARBA" id="ARBA00022917"/>
    </source>
</evidence>
<dbReference type="InterPro" id="IPR004535">
    <property type="entry name" value="Transl_elong_SelB"/>
</dbReference>
<comment type="subcellular location">
    <subcellularLocation>
        <location evidence="1">Cytoplasm</location>
    </subcellularLocation>
</comment>
<evidence type="ECO:0000256" key="2">
    <source>
        <dbReference type="ARBA" id="ARBA00015953"/>
    </source>
</evidence>
<dbReference type="PROSITE" id="PS51722">
    <property type="entry name" value="G_TR_2"/>
    <property type="match status" value="1"/>
</dbReference>
<dbReference type="OrthoDB" id="9803139at2"/>
<dbReference type="InterPro" id="IPR031157">
    <property type="entry name" value="G_TR_CS"/>
</dbReference>
<dbReference type="Pfam" id="PF03144">
    <property type="entry name" value="GTP_EFTU_D2"/>
    <property type="match status" value="1"/>
</dbReference>
<dbReference type="InterPro" id="IPR015191">
    <property type="entry name" value="SelB_WHD4"/>
</dbReference>
<dbReference type="EMBL" id="VITT01000009">
    <property type="protein sequence ID" value="TWB58574.1"/>
    <property type="molecule type" value="Genomic_DNA"/>
</dbReference>
<evidence type="ECO:0000256" key="7">
    <source>
        <dbReference type="ARBA" id="ARBA00025526"/>
    </source>
</evidence>
<dbReference type="InterPro" id="IPR057335">
    <property type="entry name" value="Beta-barrel_SelB"/>
</dbReference>
<dbReference type="AlphaFoldDB" id="A0A560IN28"/>
<evidence type="ECO:0000313" key="11">
    <source>
        <dbReference type="Proteomes" id="UP000318050"/>
    </source>
</evidence>
<dbReference type="InterPro" id="IPR036390">
    <property type="entry name" value="WH_DNA-bd_sf"/>
</dbReference>
<dbReference type="Pfam" id="PF09106">
    <property type="entry name" value="WHD_2nd_SelB"/>
    <property type="match status" value="1"/>
</dbReference>
<dbReference type="SUPFAM" id="SSF50465">
    <property type="entry name" value="EF-Tu/eEF-1alpha/eIF2-gamma C-terminal domain"/>
    <property type="match status" value="1"/>
</dbReference>
<dbReference type="Pfam" id="PF00009">
    <property type="entry name" value="GTP_EFTU"/>
    <property type="match status" value="1"/>
</dbReference>
<dbReference type="InterPro" id="IPR036388">
    <property type="entry name" value="WH-like_DNA-bd_sf"/>
</dbReference>
<evidence type="ECO:0000256" key="8">
    <source>
        <dbReference type="ARBA" id="ARBA00031615"/>
    </source>
</evidence>
<dbReference type="PRINTS" id="PR00315">
    <property type="entry name" value="ELONGATNFCT"/>
</dbReference>
<dbReference type="SUPFAM" id="SSF50447">
    <property type="entry name" value="Translation proteins"/>
    <property type="match status" value="1"/>
</dbReference>
<dbReference type="InterPro" id="IPR050055">
    <property type="entry name" value="EF-Tu_GTPase"/>
</dbReference>
<gene>
    <name evidence="10" type="ORF">FBZ92_10963</name>
</gene>
<dbReference type="GO" id="GO:0003723">
    <property type="term" value="F:RNA binding"/>
    <property type="evidence" value="ECO:0007669"/>
    <property type="project" value="InterPro"/>
</dbReference>
<dbReference type="GO" id="GO:0004020">
    <property type="term" value="F:adenylylsulfate kinase activity"/>
    <property type="evidence" value="ECO:0007669"/>
    <property type="project" value="UniProtKB-EC"/>
</dbReference>
<dbReference type="Pfam" id="PF25461">
    <property type="entry name" value="Beta-barrel_SelB"/>
    <property type="match status" value="1"/>
</dbReference>
<evidence type="ECO:0000313" key="10">
    <source>
        <dbReference type="EMBL" id="TWB58574.1"/>
    </source>
</evidence>
<dbReference type="InterPro" id="IPR009000">
    <property type="entry name" value="Transl_B-barrel_sf"/>
</dbReference>
<dbReference type="SUPFAM" id="SSF46785">
    <property type="entry name" value="Winged helix' DNA-binding domain"/>
    <property type="match status" value="3"/>
</dbReference>
<sequence>MIIGTAGHIDHGKTALVRALTGVDGDRLKEEKARGITIDLGFAYLPLPDGPGGAGPTLGFVDVPGHERFVHTMVAGASGIDYALLVVAADDGVMPQTREHLAIIDLLGIRHGLVALTKADLAPTDRLAAVTAEIRAALAATSLDGAEILPVSALTGAGIDTLRQRLEREARARAAARAAADPGAFRLAIDRAFTLTGVGVVVTGTVLSGRVRVGDSVTVSPSGLPARVRSLHAQNTVAEEGGAGDRCALNLAGPDITKEALHRGDMVLAPALHAPTDRIDASLRLLPREAGAKPLGQWFPVHLHHAAAEVGARVVLLSEEALAGGEATQVQLVLERPIAAAVGDRYVIRDVSAQHTLGGGRFIDLRPPPRRRRTAERAAQRAALALPGPEAALSALLAIPPHHADLTAFVRDHALPDGTAEALAAALDLVVLEHGEARTALSAERWAAFLAHVSETLAAYHAENPDLQGMGREKLRLAVQPRLPTPVFAQAISRAVAEGLVALDGAFIRLSGHVVRLAPADEAAWADLAPLLGGEVRFRPPRVRDIAADTGRDEGEVRRLLKLAGRMGWADQVAHDHFFLRDTVREMMAIAVDVAAQSPGGTFVVAPFRDRMDNGRKVAIQILDFFDRHGVTLRRGDLRRINPHRLDLFGPPVVL</sequence>
<dbReference type="InterPro" id="IPR000795">
    <property type="entry name" value="T_Tr_GTP-bd_dom"/>
</dbReference>
<keyword evidence="5" id="KW-0648">Protein biosynthesis</keyword>
<dbReference type="CDD" id="cd15491">
    <property type="entry name" value="selB_III"/>
    <property type="match status" value="1"/>
</dbReference>
<keyword evidence="6" id="KW-0342">GTP-binding</keyword>
<feature type="domain" description="Tr-type G" evidence="9">
    <location>
        <begin position="1"/>
        <end position="173"/>
    </location>
</feature>
<dbReference type="Proteomes" id="UP000318050">
    <property type="component" value="Unassembled WGS sequence"/>
</dbReference>
<dbReference type="GO" id="GO:0003746">
    <property type="term" value="F:translation elongation factor activity"/>
    <property type="evidence" value="ECO:0007669"/>
    <property type="project" value="UniProtKB-KW"/>
</dbReference>
<dbReference type="PROSITE" id="PS00301">
    <property type="entry name" value="G_TR_1"/>
    <property type="match status" value="1"/>
</dbReference>
<keyword evidence="3" id="KW-0963">Cytoplasm</keyword>
<keyword evidence="10" id="KW-0251">Elongation factor</keyword>
<dbReference type="GO" id="GO:0003924">
    <property type="term" value="F:GTPase activity"/>
    <property type="evidence" value="ECO:0007669"/>
    <property type="project" value="InterPro"/>
</dbReference>
<dbReference type="CDD" id="cd04171">
    <property type="entry name" value="SelB"/>
    <property type="match status" value="1"/>
</dbReference>
<evidence type="ECO:0000256" key="4">
    <source>
        <dbReference type="ARBA" id="ARBA00022741"/>
    </source>
</evidence>
<dbReference type="NCBIfam" id="TIGR00475">
    <property type="entry name" value="selB"/>
    <property type="match status" value="1"/>
</dbReference>
<dbReference type="GO" id="GO:0001514">
    <property type="term" value="P:selenocysteine incorporation"/>
    <property type="evidence" value="ECO:0007669"/>
    <property type="project" value="InterPro"/>
</dbReference>
<keyword evidence="4" id="KW-0547">Nucleotide-binding</keyword>
<dbReference type="GO" id="GO:0005525">
    <property type="term" value="F:GTP binding"/>
    <property type="evidence" value="ECO:0007669"/>
    <property type="project" value="UniProtKB-KW"/>
</dbReference>